<dbReference type="GO" id="GO:0003677">
    <property type="term" value="F:DNA binding"/>
    <property type="evidence" value="ECO:0007669"/>
    <property type="project" value="InterPro"/>
</dbReference>
<keyword evidence="2" id="KW-1185">Reference proteome</keyword>
<sequence>MAKAVILKPTEYKQFNGRSKNEIKRVAAYCRVSTNHEEQLNSYQAQVSHYTALIQNNPEWELVDVFADEGISGTNSKKRPEFQRMIAEAKAGKIDLILTKSISRFARNTEDVLKYARMLKGIGVAIEFERERINTLEASGEVMMTIFSSLAQEESRSISENSRWGIVKGFKDGKVFCNTTRFLGYDKDENGNLVINKEEAEIVKRIYQEYLEGKSYQAIANGLEKDKIPTVTGNKKWWDSTITTILTNEKYYGALLQQKTVTVDFLTHKRVKNQGFADQYFIEDNHEAIIPKEMWDKVQEEKERRALLKNNVKGDRGKYSSKYPFSGRVICGDCGNTFRRRTWNSNNQSKKIVWQCKTYIQQGKDACDMKAVDEQVLKDAFVKIFNQMQENKEGFTKTLLENIEKVFKKRAKGDEIEKIGEKIEDIKNELKALVKLQTSGQMDGEVYNEEYIRISQELEDLRKEKAKFERANEAEEEYRDRVREIIEILDSMDGLLEEFNDEIFNALVEKIEILKPRHFVFVLKSGVRVEENIL</sequence>
<dbReference type="Gene3D" id="3.90.1750.20">
    <property type="entry name" value="Putative Large Serine Recombinase, Chain B, Domain 2"/>
    <property type="match status" value="1"/>
</dbReference>
<evidence type="ECO:0000313" key="2">
    <source>
        <dbReference type="Proteomes" id="UP000035704"/>
    </source>
</evidence>
<dbReference type="KEGG" id="cace:CACET_c26880"/>
<dbReference type="InterPro" id="IPR006119">
    <property type="entry name" value="Resolv_N"/>
</dbReference>
<dbReference type="InterPro" id="IPR050639">
    <property type="entry name" value="SSR_resolvase"/>
</dbReference>
<name>A0A0D8IBG2_9CLOT</name>
<reference evidence="1 2" key="1">
    <citation type="submission" date="2014-10" db="EMBL/GenBank/DDBJ databases">
        <title>Genome sequence of Clostridium aceticum DSM 1496.</title>
        <authorList>
            <person name="Poehlein A."/>
            <person name="Schiel-Bengelsdorf B."/>
            <person name="Gottschalk G."/>
            <person name="Duerre P."/>
            <person name="Daniel R."/>
        </authorList>
    </citation>
    <scope>NUCLEOTIDE SEQUENCE [LARGE SCALE GENOMIC DNA]</scope>
    <source>
        <strain evidence="1 2">DSM 1496</strain>
    </source>
</reference>
<dbReference type="CDD" id="cd00338">
    <property type="entry name" value="Ser_Recombinase"/>
    <property type="match status" value="1"/>
</dbReference>
<dbReference type="InterPro" id="IPR025827">
    <property type="entry name" value="Zn_ribbon_recom_dom"/>
</dbReference>
<dbReference type="PANTHER" id="PTHR30461">
    <property type="entry name" value="DNA-INVERTASE FROM LAMBDOID PROPHAGE"/>
    <property type="match status" value="1"/>
</dbReference>
<dbReference type="STRING" id="84022.CACET_c26880"/>
<dbReference type="Gene3D" id="3.40.50.1390">
    <property type="entry name" value="Resolvase, N-terminal catalytic domain"/>
    <property type="match status" value="1"/>
</dbReference>
<dbReference type="InterPro" id="IPR038109">
    <property type="entry name" value="DNA_bind_recomb_sf"/>
</dbReference>
<dbReference type="Proteomes" id="UP000035704">
    <property type="component" value="Chromosome"/>
</dbReference>
<dbReference type="PROSITE" id="PS51737">
    <property type="entry name" value="RECOMBINASE_DNA_BIND"/>
    <property type="match status" value="1"/>
</dbReference>
<organism evidence="1 2">
    <name type="scientific">Clostridium aceticum</name>
    <dbReference type="NCBI Taxonomy" id="84022"/>
    <lineage>
        <taxon>Bacteria</taxon>
        <taxon>Bacillati</taxon>
        <taxon>Bacillota</taxon>
        <taxon>Clostridia</taxon>
        <taxon>Eubacteriales</taxon>
        <taxon>Clostridiaceae</taxon>
        <taxon>Clostridium</taxon>
    </lineage>
</organism>
<gene>
    <name evidence="1" type="ORF">CACET_c26880</name>
</gene>
<dbReference type="Pfam" id="PF07508">
    <property type="entry name" value="Recombinase"/>
    <property type="match status" value="1"/>
</dbReference>
<dbReference type="EMBL" id="CP009687">
    <property type="protein sequence ID" value="AKL96133.1"/>
    <property type="molecule type" value="Genomic_DNA"/>
</dbReference>
<dbReference type="PROSITE" id="PS51736">
    <property type="entry name" value="RECOMBINASES_3"/>
    <property type="match status" value="1"/>
</dbReference>
<dbReference type="GO" id="GO:0000150">
    <property type="term" value="F:DNA strand exchange activity"/>
    <property type="evidence" value="ECO:0007669"/>
    <property type="project" value="InterPro"/>
</dbReference>
<dbReference type="Pfam" id="PF00239">
    <property type="entry name" value="Resolvase"/>
    <property type="match status" value="1"/>
</dbReference>
<evidence type="ECO:0000313" key="1">
    <source>
        <dbReference type="EMBL" id="AKL96133.1"/>
    </source>
</evidence>
<dbReference type="AlphaFoldDB" id="A0A0D8IBG2"/>
<dbReference type="SMART" id="SM00857">
    <property type="entry name" value="Resolvase"/>
    <property type="match status" value="1"/>
</dbReference>
<dbReference type="InterPro" id="IPR011109">
    <property type="entry name" value="DNA_bind_recombinase_dom"/>
</dbReference>
<dbReference type="Pfam" id="PF13408">
    <property type="entry name" value="Zn_ribbon_recom"/>
    <property type="match status" value="1"/>
</dbReference>
<dbReference type="SUPFAM" id="SSF53041">
    <property type="entry name" value="Resolvase-like"/>
    <property type="match status" value="1"/>
</dbReference>
<dbReference type="PANTHER" id="PTHR30461:SF23">
    <property type="entry name" value="DNA RECOMBINASE-RELATED"/>
    <property type="match status" value="1"/>
</dbReference>
<accession>A0A0D8IBG2</accession>
<proteinExistence type="predicted"/>
<protein>
    <submittedName>
        <fullName evidence="1">DNA integration/recombination/inversion protein</fullName>
    </submittedName>
</protein>
<dbReference type="InterPro" id="IPR036162">
    <property type="entry name" value="Resolvase-like_N_sf"/>
</dbReference>
<dbReference type="PATRIC" id="fig|84022.5.peg.623"/>
<dbReference type="RefSeq" id="WP_044825172.1">
    <property type="nucleotide sequence ID" value="NZ_CP009687.1"/>
</dbReference>